<evidence type="ECO:0000313" key="1">
    <source>
        <dbReference type="EMBL" id="MFD2159863.1"/>
    </source>
</evidence>
<protein>
    <submittedName>
        <fullName evidence="1">MoaD/ThiS family protein</fullName>
    </submittedName>
</protein>
<keyword evidence="2" id="KW-1185">Reference proteome</keyword>
<evidence type="ECO:0000313" key="2">
    <source>
        <dbReference type="Proteomes" id="UP001597389"/>
    </source>
</evidence>
<dbReference type="SUPFAM" id="SSF54285">
    <property type="entry name" value="MoaD/ThiS"/>
    <property type="match status" value="1"/>
</dbReference>
<dbReference type="RefSeq" id="WP_377085744.1">
    <property type="nucleotide sequence ID" value="NZ_JBHSJL010000006.1"/>
</dbReference>
<accession>A0ABW4ZD90</accession>
<proteinExistence type="predicted"/>
<dbReference type="EMBL" id="JBHUJB010000054">
    <property type="protein sequence ID" value="MFD2159863.1"/>
    <property type="molecule type" value="Genomic_DNA"/>
</dbReference>
<dbReference type="Gene3D" id="3.10.20.30">
    <property type="match status" value="1"/>
</dbReference>
<dbReference type="InterPro" id="IPR016155">
    <property type="entry name" value="Mopterin_synth/thiamin_S_b"/>
</dbReference>
<comment type="caution">
    <text evidence="1">The sequence shown here is derived from an EMBL/GenBank/DDBJ whole genome shotgun (WGS) entry which is preliminary data.</text>
</comment>
<dbReference type="Proteomes" id="UP001597389">
    <property type="component" value="Unassembled WGS sequence"/>
</dbReference>
<sequence>MRILLQGQLAVTSGTHAIEHQIDSPTTLESLILLTAQQLPEAARDLLITPQKQIRSSLFVAVDGTHQRDYSTQLSPNTSEIMLMPPMAGG</sequence>
<name>A0ABW4ZD90_9BACT</name>
<dbReference type="CDD" id="cd17040">
    <property type="entry name" value="Ubl_MoaD_like"/>
    <property type="match status" value="1"/>
</dbReference>
<dbReference type="InterPro" id="IPR012675">
    <property type="entry name" value="Beta-grasp_dom_sf"/>
</dbReference>
<reference evidence="2" key="1">
    <citation type="journal article" date="2019" name="Int. J. Syst. Evol. Microbiol.">
        <title>The Global Catalogue of Microorganisms (GCM) 10K type strain sequencing project: providing services to taxonomists for standard genome sequencing and annotation.</title>
        <authorList>
            <consortium name="The Broad Institute Genomics Platform"/>
            <consortium name="The Broad Institute Genome Sequencing Center for Infectious Disease"/>
            <person name="Wu L."/>
            <person name="Ma J."/>
        </authorList>
    </citation>
    <scope>NUCLEOTIDE SEQUENCE [LARGE SCALE GENOMIC DNA]</scope>
    <source>
        <strain evidence="2">CCUG 57942</strain>
    </source>
</reference>
<gene>
    <name evidence="1" type="ORF">ACFSW8_13225</name>
</gene>
<organism evidence="1 2">
    <name type="scientific">Rubritalea tangerina</name>
    <dbReference type="NCBI Taxonomy" id="430798"/>
    <lineage>
        <taxon>Bacteria</taxon>
        <taxon>Pseudomonadati</taxon>
        <taxon>Verrucomicrobiota</taxon>
        <taxon>Verrucomicrobiia</taxon>
        <taxon>Verrucomicrobiales</taxon>
        <taxon>Rubritaleaceae</taxon>
        <taxon>Rubritalea</taxon>
    </lineage>
</organism>